<dbReference type="RefSeq" id="WP_124330287.1">
    <property type="nucleotide sequence ID" value="NZ_BEXT01000001.1"/>
</dbReference>
<evidence type="ECO:0000313" key="4">
    <source>
        <dbReference type="Proteomes" id="UP000288096"/>
    </source>
</evidence>
<reference evidence="4" key="2">
    <citation type="submission" date="2019-01" db="EMBL/GenBank/DDBJ databases">
        <title>Genome sequence of Desulfonema ishimotonii strain Tokyo 01.</title>
        <authorList>
            <person name="Fukui M."/>
        </authorList>
    </citation>
    <scope>NUCLEOTIDE SEQUENCE [LARGE SCALE GENOMIC DNA]</scope>
    <source>
        <strain evidence="4">Tokyo 01</strain>
    </source>
</reference>
<evidence type="ECO:0000259" key="2">
    <source>
        <dbReference type="Pfam" id="PF01368"/>
    </source>
</evidence>
<dbReference type="Proteomes" id="UP000288096">
    <property type="component" value="Unassembled WGS sequence"/>
</dbReference>
<dbReference type="SUPFAM" id="SSF64182">
    <property type="entry name" value="DHH phosphoesterases"/>
    <property type="match status" value="1"/>
</dbReference>
<keyword evidence="4" id="KW-1185">Reference proteome</keyword>
<dbReference type="InterPro" id="IPR001667">
    <property type="entry name" value="DDH_dom"/>
</dbReference>
<protein>
    <submittedName>
        <fullName evidence="3">Phosphoesterase</fullName>
    </submittedName>
</protein>
<gene>
    <name evidence="3" type="ORF">DENIS_4175</name>
</gene>
<proteinExistence type="predicted"/>
<evidence type="ECO:0000313" key="3">
    <source>
        <dbReference type="EMBL" id="GBC63182.1"/>
    </source>
</evidence>
<name>A0A401G1T2_9BACT</name>
<accession>A0A401G1T2</accession>
<evidence type="ECO:0000256" key="1">
    <source>
        <dbReference type="SAM" id="MobiDB-lite"/>
    </source>
</evidence>
<dbReference type="Gene3D" id="3.90.1640.10">
    <property type="entry name" value="inorganic pyrophosphatase (n-terminal core)"/>
    <property type="match status" value="1"/>
</dbReference>
<dbReference type="PANTHER" id="PTHR47618:SF1">
    <property type="entry name" value="BIFUNCTIONAL OLIGORIBONUCLEASE AND PAP PHOSPHATASE NRNA"/>
    <property type="match status" value="1"/>
</dbReference>
<dbReference type="EMBL" id="BEXT01000001">
    <property type="protein sequence ID" value="GBC63182.1"/>
    <property type="molecule type" value="Genomic_DNA"/>
</dbReference>
<sequence>MKLSASERLRRFYSQFSGSDHVLILINADPDAIASAMAVKRLLWRKVASVTISNINVIKRPDNVAMVRLLGVRLTHVDEIREENHTRVVLVDSQPAHNELFSRFRMDVIIDHHPKTGEDAPFSDIRPDYGANSTILTEYLRAARIKPSAKLATGLFHAIKTDTRNFERQAQIEDVRAFQFLFKYTNTTLARKIEQADLRLDFLKYFRIGLEAMRMHRGRVFVHLGPVINPDVCVLLADFFMRVNPVTWSIVSGICDGTLILIFRNDGIRKNAGNVARKSFCQLGSAGGHKSMARAEIPLEALKNEVDHTDDRQLLEWVIRRIEKKHSAAARKNCTPDDPDAHCPMPGNY</sequence>
<dbReference type="PANTHER" id="PTHR47618">
    <property type="entry name" value="BIFUNCTIONAL OLIGORIBONUCLEASE AND PAP PHOSPHATASE NRNA"/>
    <property type="match status" value="1"/>
</dbReference>
<feature type="region of interest" description="Disordered" evidence="1">
    <location>
        <begin position="329"/>
        <end position="349"/>
    </location>
</feature>
<reference evidence="4" key="1">
    <citation type="submission" date="2017-11" db="EMBL/GenBank/DDBJ databases">
        <authorList>
            <person name="Watanabe M."/>
            <person name="Kojima H."/>
        </authorList>
    </citation>
    <scope>NUCLEOTIDE SEQUENCE [LARGE SCALE GENOMIC DNA]</scope>
    <source>
        <strain evidence="4">Tokyo 01</strain>
    </source>
</reference>
<dbReference type="Pfam" id="PF01368">
    <property type="entry name" value="DHH"/>
    <property type="match status" value="1"/>
</dbReference>
<comment type="caution">
    <text evidence="3">The sequence shown here is derived from an EMBL/GenBank/DDBJ whole genome shotgun (WGS) entry which is preliminary data.</text>
</comment>
<dbReference type="AlphaFoldDB" id="A0A401G1T2"/>
<dbReference type="InterPro" id="IPR038763">
    <property type="entry name" value="DHH_sf"/>
</dbReference>
<dbReference type="InterPro" id="IPR051319">
    <property type="entry name" value="Oligoribo/pAp-PDE_c-di-AMP_PDE"/>
</dbReference>
<dbReference type="OrthoDB" id="5490569at2"/>
<organism evidence="3 4">
    <name type="scientific">Desulfonema ishimotonii</name>
    <dbReference type="NCBI Taxonomy" id="45657"/>
    <lineage>
        <taxon>Bacteria</taxon>
        <taxon>Pseudomonadati</taxon>
        <taxon>Thermodesulfobacteriota</taxon>
        <taxon>Desulfobacteria</taxon>
        <taxon>Desulfobacterales</taxon>
        <taxon>Desulfococcaceae</taxon>
        <taxon>Desulfonema</taxon>
    </lineage>
</organism>
<feature type="domain" description="DDH" evidence="2">
    <location>
        <begin position="22"/>
        <end position="155"/>
    </location>
</feature>